<organism evidence="2 3">
    <name type="scientific">Nelumbo nucifera</name>
    <name type="common">Sacred lotus</name>
    <dbReference type="NCBI Taxonomy" id="4432"/>
    <lineage>
        <taxon>Eukaryota</taxon>
        <taxon>Viridiplantae</taxon>
        <taxon>Streptophyta</taxon>
        <taxon>Embryophyta</taxon>
        <taxon>Tracheophyta</taxon>
        <taxon>Spermatophyta</taxon>
        <taxon>Magnoliopsida</taxon>
        <taxon>Proteales</taxon>
        <taxon>Nelumbonaceae</taxon>
        <taxon>Nelumbo</taxon>
    </lineage>
</organism>
<protein>
    <recommendedName>
        <fullName evidence="1">TRF2/HOY1 PH-like domain-containing protein</fullName>
    </recommendedName>
</protein>
<evidence type="ECO:0000259" key="1">
    <source>
        <dbReference type="Pfam" id="PF24818"/>
    </source>
</evidence>
<evidence type="ECO:0000313" key="2">
    <source>
        <dbReference type="EMBL" id="DAD38249.1"/>
    </source>
</evidence>
<feature type="domain" description="TRF2/HOY1 PH-like" evidence="1">
    <location>
        <begin position="163"/>
        <end position="281"/>
    </location>
</feature>
<keyword evidence="3" id="KW-1185">Reference proteome</keyword>
<dbReference type="AlphaFoldDB" id="A0A822Z496"/>
<reference evidence="2 3" key="1">
    <citation type="journal article" date="2020" name="Mol. Biol. Evol.">
        <title>Distinct Expression and Methylation Patterns for Genes with Different Fates following a Single Whole-Genome Duplication in Flowering Plants.</title>
        <authorList>
            <person name="Shi T."/>
            <person name="Rahmani R.S."/>
            <person name="Gugger P.F."/>
            <person name="Wang M."/>
            <person name="Li H."/>
            <person name="Zhang Y."/>
            <person name="Li Z."/>
            <person name="Wang Q."/>
            <person name="Van de Peer Y."/>
            <person name="Marchal K."/>
            <person name="Chen J."/>
        </authorList>
    </citation>
    <scope>NUCLEOTIDE SEQUENCE [LARGE SCALE GENOMIC DNA]</scope>
    <source>
        <tissue evidence="2">Leaf</tissue>
    </source>
</reference>
<dbReference type="Proteomes" id="UP000607653">
    <property type="component" value="Unassembled WGS sequence"/>
</dbReference>
<accession>A0A822Z496</accession>
<dbReference type="InterPro" id="IPR057939">
    <property type="entry name" value="TRF2_HOY1_PH"/>
</dbReference>
<dbReference type="EMBL" id="DUZY01000004">
    <property type="protein sequence ID" value="DAD38249.1"/>
    <property type="molecule type" value="Genomic_DNA"/>
</dbReference>
<dbReference type="PANTHER" id="PTHR33494:SF5">
    <property type="entry name" value="F10A16.6 PROTEIN"/>
    <property type="match status" value="1"/>
</dbReference>
<name>A0A822Z496_NELNU</name>
<dbReference type="PANTHER" id="PTHR33494">
    <property type="entry name" value="OS02G0793800 PROTEIN"/>
    <property type="match status" value="1"/>
</dbReference>
<sequence length="585" mass="66294">MVQITGSQGIFFWSEKERGVGGFSAIDGFNKNTVDTGDAVDGFKSSGTDPKRIKLTEYDQQQVQIEFFFFVDFSPRGSLDLSNVSHQVSPLGLKLSKTASLLDLVTMVINQKKEPLQSKTVSAKCHSALSTTTLNPTICSKDTRTITDQLVTQPVAEKMKASNFPASFIRIGNWERKSKYEGDVVAKCYYGKRKLVWEVLENGLKSKIEIQWAEISAIRAIFREKQPGVLEIELNRPPLFFKETNPQPRKHTLWQHASDFTGGQAPIFRRHFLQFPEGTLEKHYEKILQCDNRLLMLSQRPFPDFNSPYFESQLYGLEDFSHEFNAPQPEIPPQFQFSHLSFQRPDSAPLQCVQNIQPINRLPVGAFGSTSPLSVMEFPPMEEKGYNHSRSSNWGQRTDAVESIQRRKADPLCSPFSRQGSHRLLTESGQPPADNWLLKEVADQLLNDSQTVVFSDERRLMAKVNSMSSLLEELKSIDDTGAKNTGYIQNNAISNRLMPGRAQQSDVNVDDELVPQKQRLSWLPDQYSSYRTAMYLPKNSSLPHSYMDPLLRGAGAGLKLNQYGGSTKMMVVLERAREEMKYQPQ</sequence>
<proteinExistence type="predicted"/>
<comment type="caution">
    <text evidence="2">The sequence shown here is derived from an EMBL/GenBank/DDBJ whole genome shotgun (WGS) entry which is preliminary data.</text>
</comment>
<evidence type="ECO:0000313" key="3">
    <source>
        <dbReference type="Proteomes" id="UP000607653"/>
    </source>
</evidence>
<gene>
    <name evidence="2" type="ORF">HUJ06_008890</name>
</gene>
<dbReference type="Pfam" id="PF24818">
    <property type="entry name" value="PH_TRF2_HOY1"/>
    <property type="match status" value="1"/>
</dbReference>